<dbReference type="PANTHER" id="PTHR23330:SF9">
    <property type="entry name" value="PROLINE-RICH PROTEIN 11"/>
    <property type="match status" value="1"/>
</dbReference>
<reference evidence="2 3" key="1">
    <citation type="submission" date="2022-05" db="EMBL/GenBank/DDBJ databases">
        <authorList>
            <consortium name="Genoscope - CEA"/>
            <person name="William W."/>
        </authorList>
    </citation>
    <scope>NUCLEOTIDE SEQUENCE [LARGE SCALE GENOMIC DNA]</scope>
</reference>
<keyword evidence="3" id="KW-1185">Reference proteome</keyword>
<feature type="region of interest" description="Disordered" evidence="1">
    <location>
        <begin position="1"/>
        <end position="50"/>
    </location>
</feature>
<feature type="compositionally biased region" description="Polar residues" evidence="1">
    <location>
        <begin position="35"/>
        <end position="50"/>
    </location>
</feature>
<feature type="region of interest" description="Disordered" evidence="1">
    <location>
        <begin position="69"/>
        <end position="95"/>
    </location>
</feature>
<protein>
    <recommendedName>
        <fullName evidence="4">Proline-rich protein 11</fullName>
    </recommendedName>
</protein>
<feature type="compositionally biased region" description="Pro residues" evidence="1">
    <location>
        <begin position="11"/>
        <end position="27"/>
    </location>
</feature>
<evidence type="ECO:0008006" key="4">
    <source>
        <dbReference type="Google" id="ProtNLM"/>
    </source>
</evidence>
<name>A0AAU9WDQ4_9CNID</name>
<feature type="compositionally biased region" description="Polar residues" evidence="1">
    <location>
        <begin position="80"/>
        <end position="94"/>
    </location>
</feature>
<dbReference type="EMBL" id="CALNXJ010000011">
    <property type="protein sequence ID" value="CAH3108267.1"/>
    <property type="molecule type" value="Genomic_DNA"/>
</dbReference>
<feature type="compositionally biased region" description="Low complexity" evidence="1">
    <location>
        <begin position="1"/>
        <end position="10"/>
    </location>
</feature>
<dbReference type="AlphaFoldDB" id="A0AAU9WDQ4"/>
<feature type="region of interest" description="Disordered" evidence="1">
    <location>
        <begin position="177"/>
        <end position="215"/>
    </location>
</feature>
<evidence type="ECO:0000256" key="1">
    <source>
        <dbReference type="SAM" id="MobiDB-lite"/>
    </source>
</evidence>
<accession>A0AAU9WDQ4</accession>
<evidence type="ECO:0000313" key="3">
    <source>
        <dbReference type="Proteomes" id="UP001159428"/>
    </source>
</evidence>
<feature type="compositionally biased region" description="Polar residues" evidence="1">
    <location>
        <begin position="186"/>
        <end position="215"/>
    </location>
</feature>
<proteinExistence type="predicted"/>
<sequence length="215" mass="24004">MCTKRSSSTSSPPPPPPPPVQPPPAPPLAFLKNKQPVSKANISQENKNTVSRTLVTLEDLKKVKLKKVKQIDEEDKENTESGPQKTGSKLNKLNKQNDKHCLVTLRDLKNVRLKRTKEDDGLEKIKLRTPEEMVVMKRNLRKVNICRSPGGTPVVSEKVLEHGTGLTPMMTRALKKKFQHAHPYSSPDSPSKRQSLSPMTSSPKSQKALSTLSYR</sequence>
<organism evidence="2 3">
    <name type="scientific">Pocillopora meandrina</name>
    <dbReference type="NCBI Taxonomy" id="46732"/>
    <lineage>
        <taxon>Eukaryota</taxon>
        <taxon>Metazoa</taxon>
        <taxon>Cnidaria</taxon>
        <taxon>Anthozoa</taxon>
        <taxon>Hexacorallia</taxon>
        <taxon>Scleractinia</taxon>
        <taxon>Astrocoeniina</taxon>
        <taxon>Pocilloporidae</taxon>
        <taxon>Pocillopora</taxon>
    </lineage>
</organism>
<dbReference type="PANTHER" id="PTHR23330">
    <property type="entry name" value="P300 TRANSCRIPTIONAL COFACTOR JMY-RELATED"/>
    <property type="match status" value="1"/>
</dbReference>
<dbReference type="GO" id="GO:0005737">
    <property type="term" value="C:cytoplasm"/>
    <property type="evidence" value="ECO:0007669"/>
    <property type="project" value="TreeGrafter"/>
</dbReference>
<evidence type="ECO:0000313" key="2">
    <source>
        <dbReference type="EMBL" id="CAH3108267.1"/>
    </source>
</evidence>
<dbReference type="Proteomes" id="UP001159428">
    <property type="component" value="Unassembled WGS sequence"/>
</dbReference>
<gene>
    <name evidence="2" type="ORF">PMEA_00002465</name>
</gene>
<comment type="caution">
    <text evidence="2">The sequence shown here is derived from an EMBL/GenBank/DDBJ whole genome shotgun (WGS) entry which is preliminary data.</text>
</comment>